<dbReference type="InterPro" id="IPR011047">
    <property type="entry name" value="Quinoprotein_ADH-like_sf"/>
</dbReference>
<evidence type="ECO:0000256" key="1">
    <source>
        <dbReference type="SAM" id="MobiDB-lite"/>
    </source>
</evidence>
<proteinExistence type="predicted"/>
<reference evidence="6 7" key="1">
    <citation type="journal article" date="2019" name="Sci. Rep.">
        <title>Comparative genomics of chytrid fungi reveal insights into the obligate biotrophic and pathogenic lifestyle of Synchytrium endobioticum.</title>
        <authorList>
            <person name="van de Vossenberg B.T.L.H."/>
            <person name="Warris S."/>
            <person name="Nguyen H.D.T."/>
            <person name="van Gent-Pelzer M.P.E."/>
            <person name="Joly D.L."/>
            <person name="van de Geest H.C."/>
            <person name="Bonants P.J.M."/>
            <person name="Smith D.S."/>
            <person name="Levesque C.A."/>
            <person name="van der Lee T.A.J."/>
        </authorList>
    </citation>
    <scope>NUCLEOTIDE SEQUENCE [LARGE SCALE GENOMIC DNA]</scope>
    <source>
        <strain evidence="6 7">MB42</strain>
    </source>
</reference>
<dbReference type="InterPro" id="IPR056536">
    <property type="entry name" value="TPR_NUP160_C"/>
</dbReference>
<dbReference type="InterPro" id="IPR059141">
    <property type="entry name" value="Beta-prop_Nup120_160"/>
</dbReference>
<dbReference type="Pfam" id="PF23354">
    <property type="entry name" value="TPR_NUP160_120_M"/>
    <property type="match status" value="1"/>
</dbReference>
<evidence type="ECO:0000259" key="3">
    <source>
        <dbReference type="Pfam" id="PF11715"/>
    </source>
</evidence>
<feature type="domain" description="Nucleoporin Nup120/160 beta-propeller" evidence="3">
    <location>
        <begin position="18"/>
        <end position="594"/>
    </location>
</feature>
<dbReference type="InterPro" id="IPR007714">
    <property type="entry name" value="CFA20_dom"/>
</dbReference>
<evidence type="ECO:0000313" key="7">
    <source>
        <dbReference type="Proteomes" id="UP000317494"/>
    </source>
</evidence>
<feature type="domain" description="CFA20" evidence="2">
    <location>
        <begin position="1466"/>
        <end position="1649"/>
    </location>
</feature>
<feature type="compositionally biased region" description="Polar residues" evidence="1">
    <location>
        <begin position="71"/>
        <end position="84"/>
    </location>
</feature>
<feature type="region of interest" description="Disordered" evidence="1">
    <location>
        <begin position="41"/>
        <end position="84"/>
    </location>
</feature>
<protein>
    <submittedName>
        <fullName evidence="6">Uncharacterized protein</fullName>
    </submittedName>
</protein>
<dbReference type="VEuPathDB" id="FungiDB:SeMB42_g06253"/>
<gene>
    <name evidence="6" type="ORF">SeMB42_g06253</name>
</gene>
<evidence type="ECO:0000259" key="2">
    <source>
        <dbReference type="Pfam" id="PF05018"/>
    </source>
</evidence>
<dbReference type="Pfam" id="PF23347">
    <property type="entry name" value="TPR_Nup160_C"/>
    <property type="match status" value="1"/>
</dbReference>
<dbReference type="InterPro" id="IPR040441">
    <property type="entry name" value="CFA20/CFAP20DC"/>
</dbReference>
<dbReference type="STRING" id="286115.A0A507CJH9"/>
<evidence type="ECO:0000259" key="4">
    <source>
        <dbReference type="Pfam" id="PF23347"/>
    </source>
</evidence>
<dbReference type="Pfam" id="PF11715">
    <property type="entry name" value="Beta-prop_Nup120_160"/>
    <property type="match status" value="1"/>
</dbReference>
<keyword evidence="7" id="KW-1185">Reference proteome</keyword>
<organism evidence="6 7">
    <name type="scientific">Synchytrium endobioticum</name>
    <dbReference type="NCBI Taxonomy" id="286115"/>
    <lineage>
        <taxon>Eukaryota</taxon>
        <taxon>Fungi</taxon>
        <taxon>Fungi incertae sedis</taxon>
        <taxon>Chytridiomycota</taxon>
        <taxon>Chytridiomycota incertae sedis</taxon>
        <taxon>Chytridiomycetes</taxon>
        <taxon>Synchytriales</taxon>
        <taxon>Synchytriaceae</taxon>
        <taxon>Synchytrium</taxon>
    </lineage>
</organism>
<evidence type="ECO:0000313" key="6">
    <source>
        <dbReference type="EMBL" id="TPX39768.1"/>
    </source>
</evidence>
<dbReference type="PANTHER" id="PTHR12458">
    <property type="entry name" value="ORF PROTEIN"/>
    <property type="match status" value="1"/>
</dbReference>
<name>A0A507CJH9_9FUNG</name>
<feature type="domain" description="NUP160 C-terminal TPR" evidence="4">
    <location>
        <begin position="1204"/>
        <end position="1432"/>
    </location>
</feature>
<dbReference type="EMBL" id="QEAN01000340">
    <property type="protein sequence ID" value="TPX39768.1"/>
    <property type="molecule type" value="Genomic_DNA"/>
</dbReference>
<dbReference type="Proteomes" id="UP000317494">
    <property type="component" value="Unassembled WGS sequence"/>
</dbReference>
<comment type="caution">
    <text evidence="6">The sequence shown here is derived from an EMBL/GenBank/DDBJ whole genome shotgun (WGS) entry which is preliminary data.</text>
</comment>
<dbReference type="SUPFAM" id="SSF50998">
    <property type="entry name" value="Quinoprotein alcohol dehydrogenase-like"/>
    <property type="match status" value="1"/>
</dbReference>
<sequence length="1669" mass="186803">MHVIADAYYPLRLPKTVVLWRMLGEYRNILELRFMPIAIDPSTQQNDHPSGKHIYPSTQQNHNPSGRPIHTSAQQNPHPSSRPVQFNVPHSIISGLSLFEDDDTGSLYVLFVTAANLFYRLTFPAPLWFESPTASPDGNIGAGGIVEQACYCHPLLQPSSNPGNSDTSSVTEPTLSHFVDPDTVIVAYSNGQIGTMVCPRSTILARDVRTGWLKDSNLMEMLWIPSALAKWVAPTASEVAAMCSLLFGTNLKLVFVLSQDCKLRVWNIANNTMVCSFTLPASHSTSTTTDAWARPVRQDTFSNNVIGKYIQVFDESPDGLATPFEREKLAFKLAVLIPSPVDPFLIVLQGVGDYSGNFKNLSLIHSKSCAVIPSHPDDSKFDEVFVDFRIIEDTCDSRSSSGNSCIRKSWTCWTLWKLRGDPILRYSPLNLSNYEGFVSPMGDRWTTVSTGLTSQRLPALGFKPTATVTELLDYTFHPGRYSNLVIEQALQSYESLWKQTQMTTAFISLRTLRERTASSVGAGIRLQLQNGMNERRMLEAYQKALVDEWTRFLQCCDNLSRAHATPTALSTRPNFGAVTVVHRAGVGILRELDTAQLLSSPNTLITSGTFSLLRDETLRDRYPEFHTKSSRADLITLSKLIDLIKGVTSDAVLDQIYKDLVGSTSLQKVISEHLVDLAKQHLASMVGSSTLRARASSLVTALSNSEVWTRLMNIVSREVTALDSEIPRGLDIVDSSSTRLGSLGVAFVAQSLGEAIAARSKLLFEMMLVIMVIAASPGRKTRQIPAIVMDEGLRLFQTYALLHTLASKVVSSPEADVQMGRRDFNRQKLHDASFLIGQCADLRVYEDSHMTFDGSDTEPFFSQVVRRWLRIPLDFDEGDLATNLRASVVLLLQNLSQPKFILKLGCVMSGNAEVVNAIVKYLPVTSGLEYLAGLGALKMGDYDKARVRFEKAAVTSGEDDLKNLLPLDVRNEGLVGYYKHVAALFKVSPEHAIGFVQAALDNTPDREMSSVVPLLKELFLLNLSVLRYEEAFRAMQANPDQEARLDCLAHLVNVFCEKRQIEALCSGRLAFGDLEEQVESLLWFKAKSQRVWPIGGDPPYYKILYSYYTYRGNHRGAASAMFQYSRRLSELSRRTESLAADTHRVIEERSRALLASMQSLQLVSPESGWLSIPKSSDSTIVGPRPAKRRRLTTFSSTSNIDNDTVMARLVLSDKFPNLVTSNETMSPEDAIALCCQAGLYDTALTVAKVFELEMSGIFASLAVRVVRLASSGNFGLDSGILEGVLEMYDGQMNPSQKLLKMVKQYLDRHDTVATGFHYRRLFIDKVLTENSHFNLPYWLTKFYEIHNAEDLIRIYLKHGLLAEAAKLAAHTVEREFQKGGVQDARVQGRWLPYALLDQLEEYGQTLTGQDMESVNTMRSALESYMTKVTKETINAKVDRSDLIFSLLHHFNHREDDGIGAPISERMFRNTFQSGFLSILYSIGSKPLQIWDKQVRNGHIKRITDNDIQSSVLEIIGTNVSTNYIVCPSSPGRTLGIKLPFLVMIIKNLKKYFTFEVTVLDDKNVRRRFRASNYQSTTRVKPFICTMPMRLDDGWNQIQFNLSDFTRRAYGTNYIETLRVQIHANCRIRRIYFSDRLYSEEELPPEFKLFLPIQKQAGGSPTSAPAPTAV</sequence>
<accession>A0A507CJH9</accession>
<dbReference type="InterPro" id="IPR056535">
    <property type="entry name" value="TPR_NUP160_M"/>
</dbReference>
<dbReference type="Pfam" id="PF05018">
    <property type="entry name" value="CFA20_dom"/>
    <property type="match status" value="1"/>
</dbReference>
<feature type="domain" description="NUP160 middle TPR" evidence="5">
    <location>
        <begin position="928"/>
        <end position="1162"/>
    </location>
</feature>
<evidence type="ECO:0000259" key="5">
    <source>
        <dbReference type="Pfam" id="PF23354"/>
    </source>
</evidence>